<accession>A0A0B7H1K2</accession>
<name>A0A0B7H1K2_TREPH</name>
<reference evidence="2" key="1">
    <citation type="submission" date="2015-01" db="EMBL/GenBank/DDBJ databases">
        <authorList>
            <person name="Manzoor Shahid"/>
            <person name="Zubair Saima"/>
        </authorList>
    </citation>
    <scope>NUCLEOTIDE SEQUENCE [LARGE SCALE GENOMIC DNA]</scope>
    <source>
        <strain evidence="2">V1</strain>
    </source>
</reference>
<sequence length="65" mass="7555">MPWTEKLHRLAGEVKARMSTLRPCCCAGLFRLMLRRDSDPLTPAAEECKFQNGHGRPWFQTETMF</sequence>
<protein>
    <submittedName>
        <fullName evidence="1">Uncharacterized protein</fullName>
    </submittedName>
</protein>
<dbReference type="AlphaFoldDB" id="A0A0B7H1K2"/>
<evidence type="ECO:0000313" key="2">
    <source>
        <dbReference type="Proteomes" id="UP000042527"/>
    </source>
</evidence>
<gene>
    <name evidence="1" type="ORF">TPHV1_50101</name>
</gene>
<organism evidence="1 2">
    <name type="scientific">Treponema phagedenis</name>
    <dbReference type="NCBI Taxonomy" id="162"/>
    <lineage>
        <taxon>Bacteria</taxon>
        <taxon>Pseudomonadati</taxon>
        <taxon>Spirochaetota</taxon>
        <taxon>Spirochaetia</taxon>
        <taxon>Spirochaetales</taxon>
        <taxon>Treponemataceae</taxon>
        <taxon>Treponema</taxon>
    </lineage>
</organism>
<evidence type="ECO:0000313" key="1">
    <source>
        <dbReference type="EMBL" id="CEM62841.1"/>
    </source>
</evidence>
<proteinExistence type="predicted"/>
<keyword evidence="2" id="KW-1185">Reference proteome</keyword>
<dbReference type="Proteomes" id="UP000042527">
    <property type="component" value="Unassembled WGS sequence"/>
</dbReference>
<dbReference type="EMBL" id="CDNC01000045">
    <property type="protein sequence ID" value="CEM62841.1"/>
    <property type="molecule type" value="Genomic_DNA"/>
</dbReference>